<dbReference type="InterPro" id="IPR002994">
    <property type="entry name" value="Surf1/Shy1"/>
</dbReference>
<name>A0A1I5QTY7_9SPHN</name>
<dbReference type="RefSeq" id="WP_093331459.1">
    <property type="nucleotide sequence ID" value="NZ_FOXP01000002.1"/>
</dbReference>
<dbReference type="PANTHER" id="PTHR23427:SF2">
    <property type="entry name" value="SURFEIT LOCUS PROTEIN 1"/>
    <property type="match status" value="1"/>
</dbReference>
<dbReference type="PANTHER" id="PTHR23427">
    <property type="entry name" value="SURFEIT LOCUS PROTEIN"/>
    <property type="match status" value="1"/>
</dbReference>
<dbReference type="Proteomes" id="UP000199586">
    <property type="component" value="Unassembled WGS sequence"/>
</dbReference>
<reference evidence="7 8" key="1">
    <citation type="submission" date="2016-10" db="EMBL/GenBank/DDBJ databases">
        <authorList>
            <person name="de Groot N.N."/>
        </authorList>
    </citation>
    <scope>NUCLEOTIDE SEQUENCE [LARGE SCALE GENOMIC DNA]</scope>
    <source>
        <strain evidence="7 8">CGMCC 1.9113</strain>
    </source>
</reference>
<dbReference type="InterPro" id="IPR045214">
    <property type="entry name" value="Surf1/Surf4"/>
</dbReference>
<keyword evidence="5 6" id="KW-0472">Membrane</keyword>
<accession>A0A1I5QTY7</accession>
<evidence type="ECO:0000256" key="6">
    <source>
        <dbReference type="RuleBase" id="RU363076"/>
    </source>
</evidence>
<keyword evidence="6" id="KW-1003">Cell membrane</keyword>
<evidence type="ECO:0000313" key="8">
    <source>
        <dbReference type="Proteomes" id="UP000199586"/>
    </source>
</evidence>
<evidence type="ECO:0000256" key="1">
    <source>
        <dbReference type="ARBA" id="ARBA00004370"/>
    </source>
</evidence>
<evidence type="ECO:0000313" key="7">
    <source>
        <dbReference type="EMBL" id="SFP49693.1"/>
    </source>
</evidence>
<keyword evidence="3 6" id="KW-0812">Transmembrane</keyword>
<evidence type="ECO:0000256" key="4">
    <source>
        <dbReference type="ARBA" id="ARBA00022989"/>
    </source>
</evidence>
<dbReference type="AlphaFoldDB" id="A0A1I5QTY7"/>
<keyword evidence="4 6" id="KW-1133">Transmembrane helix</keyword>
<feature type="transmembrane region" description="Helical" evidence="6">
    <location>
        <begin position="199"/>
        <end position="220"/>
    </location>
</feature>
<organism evidence="7 8">
    <name type="scientific">Sphingomonas rubra</name>
    <dbReference type="NCBI Taxonomy" id="634430"/>
    <lineage>
        <taxon>Bacteria</taxon>
        <taxon>Pseudomonadati</taxon>
        <taxon>Pseudomonadota</taxon>
        <taxon>Alphaproteobacteria</taxon>
        <taxon>Sphingomonadales</taxon>
        <taxon>Sphingomonadaceae</taxon>
        <taxon>Sphingomonas</taxon>
    </lineage>
</organism>
<protein>
    <recommendedName>
        <fullName evidence="6">SURF1-like protein</fullName>
    </recommendedName>
</protein>
<dbReference type="EMBL" id="FOXP01000002">
    <property type="protein sequence ID" value="SFP49693.1"/>
    <property type="molecule type" value="Genomic_DNA"/>
</dbReference>
<dbReference type="CDD" id="cd06662">
    <property type="entry name" value="SURF1"/>
    <property type="match status" value="1"/>
</dbReference>
<dbReference type="GO" id="GO:0005886">
    <property type="term" value="C:plasma membrane"/>
    <property type="evidence" value="ECO:0007669"/>
    <property type="project" value="UniProtKB-SubCell"/>
</dbReference>
<dbReference type="PROSITE" id="PS50895">
    <property type="entry name" value="SURF1"/>
    <property type="match status" value="1"/>
</dbReference>
<dbReference type="Pfam" id="PF02104">
    <property type="entry name" value="SURF1"/>
    <property type="match status" value="1"/>
</dbReference>
<evidence type="ECO:0000256" key="2">
    <source>
        <dbReference type="ARBA" id="ARBA00007165"/>
    </source>
</evidence>
<evidence type="ECO:0000256" key="3">
    <source>
        <dbReference type="ARBA" id="ARBA00022692"/>
    </source>
</evidence>
<keyword evidence="8" id="KW-1185">Reference proteome</keyword>
<dbReference type="STRING" id="634430.SAMN04488241_102283"/>
<gene>
    <name evidence="7" type="ORF">SAMN04488241_102283</name>
</gene>
<proteinExistence type="inferred from homology"/>
<comment type="similarity">
    <text evidence="2 6">Belongs to the SURF1 family.</text>
</comment>
<comment type="caution">
    <text evidence="6">Lacks conserved residue(s) required for the propagation of feature annotation.</text>
</comment>
<evidence type="ECO:0000256" key="5">
    <source>
        <dbReference type="ARBA" id="ARBA00023136"/>
    </source>
</evidence>
<comment type="subcellular location">
    <subcellularLocation>
        <location evidence="6">Cell membrane</location>
        <topology evidence="6">Multi-pass membrane protein</topology>
    </subcellularLocation>
    <subcellularLocation>
        <location evidence="1">Membrane</location>
    </subcellularLocation>
</comment>
<sequence>MSGRRPWLGLLALAVAAVTAALGVWQVERRAWKHALVASVERKLAASPVPVDGIAAVGADDAYRRVRARGRYRIGADTYVQAVTAYGPGWWVVSPLDTGRRTLLVNRGFVPAERKGKAPPPPGSVTVTGLLRLSEPGGAFLRSNDPAADRWYSRDVPAIAAAKRLGRVAPFFVDQDAAGAPAGGPRGGLTVIAFPDNHLVYALTWFALSAMALFFAWTAWRSPRR</sequence>